<dbReference type="Proteomes" id="UP000663879">
    <property type="component" value="Unassembled WGS sequence"/>
</dbReference>
<dbReference type="EMBL" id="CAJNOC010000689">
    <property type="protein sequence ID" value="CAF0791999.1"/>
    <property type="molecule type" value="Genomic_DNA"/>
</dbReference>
<proteinExistence type="predicted"/>
<feature type="region of interest" description="Disordered" evidence="1">
    <location>
        <begin position="1"/>
        <end position="33"/>
    </location>
</feature>
<keyword evidence="3" id="KW-1185">Reference proteome</keyword>
<evidence type="ECO:0000256" key="1">
    <source>
        <dbReference type="SAM" id="MobiDB-lite"/>
    </source>
</evidence>
<organism evidence="2 3">
    <name type="scientific">Brachionus calyciflorus</name>
    <dbReference type="NCBI Taxonomy" id="104777"/>
    <lineage>
        <taxon>Eukaryota</taxon>
        <taxon>Metazoa</taxon>
        <taxon>Spiralia</taxon>
        <taxon>Gnathifera</taxon>
        <taxon>Rotifera</taxon>
        <taxon>Eurotatoria</taxon>
        <taxon>Monogononta</taxon>
        <taxon>Pseudotrocha</taxon>
        <taxon>Ploima</taxon>
        <taxon>Brachionidae</taxon>
        <taxon>Brachionus</taxon>
    </lineage>
</organism>
<gene>
    <name evidence="2" type="ORF">OXX778_LOCUS6018</name>
</gene>
<name>A0A813RYE4_9BILA</name>
<comment type="caution">
    <text evidence="2">The sequence shown here is derived from an EMBL/GenBank/DDBJ whole genome shotgun (WGS) entry which is preliminary data.</text>
</comment>
<evidence type="ECO:0000313" key="3">
    <source>
        <dbReference type="Proteomes" id="UP000663879"/>
    </source>
</evidence>
<protein>
    <submittedName>
        <fullName evidence="2">Uncharacterized protein</fullName>
    </submittedName>
</protein>
<evidence type="ECO:0000313" key="2">
    <source>
        <dbReference type="EMBL" id="CAF0791999.1"/>
    </source>
</evidence>
<accession>A0A813RYE4</accession>
<reference evidence="2" key="1">
    <citation type="submission" date="2021-02" db="EMBL/GenBank/DDBJ databases">
        <authorList>
            <person name="Nowell W R."/>
        </authorList>
    </citation>
    <scope>NUCLEOTIDE SEQUENCE</scope>
    <source>
        <strain evidence="2">Ploen Becks lab</strain>
    </source>
</reference>
<sequence>MVRNTAFDGQLMNCGPENFTTSQQQPAPEHPAAAAPVPIVLRSNVTINLNSDRILRGIIGRGSMMRQLQGHVPNHRQPRAASPNEFEDEDQAFVDVVAELEP</sequence>
<dbReference type="AlphaFoldDB" id="A0A813RYE4"/>